<dbReference type="InterPro" id="IPR045403">
    <property type="entry name" value="HTH_59_Firmicutes_type"/>
</dbReference>
<protein>
    <recommendedName>
        <fullName evidence="1">Helix-turn-helix domain-containing protein</fullName>
    </recommendedName>
</protein>
<proteinExistence type="predicted"/>
<comment type="caution">
    <text evidence="2">The sequence shown here is derived from an EMBL/GenBank/DDBJ whole genome shotgun (WGS) entry which is preliminary data.</text>
</comment>
<sequence>MAEHINLNNPEIMTSKDVALRWGMAPDYVRQVLRSNPSRFPEGTVRVFARQILVTREGMEAVTGHKEIVPND</sequence>
<reference evidence="2 3" key="1">
    <citation type="submission" date="2018-10" db="EMBL/GenBank/DDBJ databases">
        <title>Lactobacillus sp. R7 and Lactobacillus sp. R19 isolated from fermented mustard green product of Taiwan.</title>
        <authorList>
            <person name="Lin S.-T."/>
        </authorList>
    </citation>
    <scope>NUCLEOTIDE SEQUENCE [LARGE SCALE GENOMIC DNA]</scope>
    <source>
        <strain evidence="2 3">BCRC 81129</strain>
    </source>
</reference>
<dbReference type="Proteomes" id="UP000297348">
    <property type="component" value="Unassembled WGS sequence"/>
</dbReference>
<dbReference type="AlphaFoldDB" id="A0A4Z0J7D8"/>
<dbReference type="RefSeq" id="WP_135368248.1">
    <property type="nucleotide sequence ID" value="NZ_RKLX01000012.1"/>
</dbReference>
<evidence type="ECO:0000313" key="2">
    <source>
        <dbReference type="EMBL" id="TGD18487.1"/>
    </source>
</evidence>
<accession>A0A4Z0J7D8</accession>
<evidence type="ECO:0000259" key="1">
    <source>
        <dbReference type="Pfam" id="PF20038"/>
    </source>
</evidence>
<keyword evidence="3" id="KW-1185">Reference proteome</keyword>
<dbReference type="Pfam" id="PF20038">
    <property type="entry name" value="HTH_59"/>
    <property type="match status" value="1"/>
</dbReference>
<feature type="domain" description="Helix-turn-helix" evidence="1">
    <location>
        <begin position="11"/>
        <end position="67"/>
    </location>
</feature>
<name>A0A4Z0J7D8_9LACO</name>
<dbReference type="EMBL" id="RKLX01000012">
    <property type="protein sequence ID" value="TGD18487.1"/>
    <property type="molecule type" value="Genomic_DNA"/>
</dbReference>
<organism evidence="2 3">
    <name type="scientific">Levilactobacillus suantsaiihabitans</name>
    <dbReference type="NCBI Taxonomy" id="2487722"/>
    <lineage>
        <taxon>Bacteria</taxon>
        <taxon>Bacillati</taxon>
        <taxon>Bacillota</taxon>
        <taxon>Bacilli</taxon>
        <taxon>Lactobacillales</taxon>
        <taxon>Lactobacillaceae</taxon>
        <taxon>Levilactobacillus</taxon>
    </lineage>
</organism>
<evidence type="ECO:0000313" key="3">
    <source>
        <dbReference type="Proteomes" id="UP000297348"/>
    </source>
</evidence>
<gene>
    <name evidence="2" type="ORF">EGT51_08390</name>
</gene>
<dbReference type="OrthoDB" id="2931091at2"/>